<gene>
    <name evidence="1" type="ORF">LVJ94_22235</name>
</gene>
<dbReference type="RefSeq" id="WP_394839608.1">
    <property type="nucleotide sequence ID" value="NZ_CP089929.1"/>
</dbReference>
<reference evidence="1" key="1">
    <citation type="submission" date="2021-12" db="EMBL/GenBank/DDBJ databases">
        <title>Discovery of the Pendulisporaceae a myxobacterial family with distinct sporulation behavior and unique specialized metabolism.</title>
        <authorList>
            <person name="Garcia R."/>
            <person name="Popoff A."/>
            <person name="Bader C.D."/>
            <person name="Loehr J."/>
            <person name="Walesch S."/>
            <person name="Walt C."/>
            <person name="Boldt J."/>
            <person name="Bunk B."/>
            <person name="Haeckl F.J.F.P.J."/>
            <person name="Gunesch A.P."/>
            <person name="Birkelbach J."/>
            <person name="Nuebel U."/>
            <person name="Pietschmann T."/>
            <person name="Bach T."/>
            <person name="Mueller R."/>
        </authorList>
    </citation>
    <scope>NUCLEOTIDE SEQUENCE</scope>
    <source>
        <strain evidence="1">MSr11367</strain>
    </source>
</reference>
<organism evidence="1 2">
    <name type="scientific">Pendulispora rubella</name>
    <dbReference type="NCBI Taxonomy" id="2741070"/>
    <lineage>
        <taxon>Bacteria</taxon>
        <taxon>Pseudomonadati</taxon>
        <taxon>Myxococcota</taxon>
        <taxon>Myxococcia</taxon>
        <taxon>Myxococcales</taxon>
        <taxon>Sorangiineae</taxon>
        <taxon>Pendulisporaceae</taxon>
        <taxon>Pendulispora</taxon>
    </lineage>
</organism>
<keyword evidence="2" id="KW-1185">Reference proteome</keyword>
<evidence type="ECO:0000313" key="1">
    <source>
        <dbReference type="EMBL" id="WXB09935.1"/>
    </source>
</evidence>
<accession>A0ABZ2LGQ8</accession>
<dbReference type="Proteomes" id="UP001374803">
    <property type="component" value="Chromosome"/>
</dbReference>
<dbReference type="EMBL" id="CP089983">
    <property type="protein sequence ID" value="WXB09935.1"/>
    <property type="molecule type" value="Genomic_DNA"/>
</dbReference>
<proteinExistence type="predicted"/>
<sequence>MYLSRADWDLGVAVWWSWGVVSDDDWELAFSDMRQVAIHGPRLPVRVAVLLFLDTDRPDAIRRKQLAELADDPNYNPYIACVTRDPQLRGVQLAMRWAGVHPIYEKNLFDTVEQGLAWLEQKRGTSLPALRLMTTNVRRAAAQMGPNSVRKRG</sequence>
<name>A0ABZ2LGQ8_9BACT</name>
<protein>
    <submittedName>
        <fullName evidence="1">Uncharacterized protein</fullName>
    </submittedName>
</protein>
<evidence type="ECO:0000313" key="2">
    <source>
        <dbReference type="Proteomes" id="UP001374803"/>
    </source>
</evidence>